<feature type="compositionally biased region" description="Basic and acidic residues" evidence="2">
    <location>
        <begin position="11"/>
        <end position="22"/>
    </location>
</feature>
<reference evidence="4 5" key="1">
    <citation type="journal article" date="2013" name="PLoS Pathog.">
        <title>Genomic analysis of the Kiwifruit pathogen Pseudomonas syringae pv. actinidiae provides insight into the origins of an emergent plant disease.</title>
        <authorList>
            <person name="McCann H.C."/>
            <person name="Rikkerink E.H."/>
            <person name="Bertels F."/>
            <person name="Fiers M."/>
            <person name="Lu A."/>
            <person name="Rees-George J."/>
            <person name="Andersen M.T."/>
            <person name="Gleave A.P."/>
            <person name="Haubold B."/>
            <person name="Wohlers M.W."/>
            <person name="Guttman D.S."/>
            <person name="Wang P.W."/>
            <person name="Straub C."/>
            <person name="Vanneste J.L."/>
            <person name="Rainey P.B."/>
            <person name="Templeton M.D."/>
        </authorList>
    </citation>
    <scope>NUCLEOTIDE SEQUENCE [LARGE SCALE GENOMIC DNA]</scope>
    <source>
        <strain evidence="4 5">ICMP 19096</strain>
    </source>
</reference>
<name>A0A656JW11_PSESF</name>
<dbReference type="AlphaFoldDB" id="A0A656JW11"/>
<gene>
    <name evidence="4" type="ORF">A245_20356</name>
</gene>
<feature type="non-terminal residue" evidence="4">
    <location>
        <position position="1"/>
    </location>
</feature>
<protein>
    <submittedName>
        <fullName evidence="4">Sarcosine oxidase subunit beta</fullName>
    </submittedName>
</protein>
<evidence type="ECO:0000313" key="4">
    <source>
        <dbReference type="EMBL" id="EPN57787.1"/>
    </source>
</evidence>
<dbReference type="GO" id="GO:0016491">
    <property type="term" value="F:oxidoreductase activity"/>
    <property type="evidence" value="ECO:0007669"/>
    <property type="project" value="UniProtKB-KW"/>
</dbReference>
<keyword evidence="1" id="KW-0560">Oxidoreductase</keyword>
<evidence type="ECO:0000256" key="1">
    <source>
        <dbReference type="ARBA" id="ARBA00023002"/>
    </source>
</evidence>
<dbReference type="Gene3D" id="3.30.9.10">
    <property type="entry name" value="D-Amino Acid Oxidase, subunit A, domain 2"/>
    <property type="match status" value="1"/>
</dbReference>
<accession>A0A656JW11</accession>
<dbReference type="InterPro" id="IPR036188">
    <property type="entry name" value="FAD/NAD-bd_sf"/>
</dbReference>
<feature type="non-terminal residue" evidence="4">
    <location>
        <position position="132"/>
    </location>
</feature>
<comment type="caution">
    <text evidence="4">The sequence shown here is derived from an EMBL/GenBank/DDBJ whole genome shotgun (WGS) entry which is preliminary data.</text>
</comment>
<dbReference type="InterPro" id="IPR006076">
    <property type="entry name" value="FAD-dep_OxRdtase"/>
</dbReference>
<evidence type="ECO:0000313" key="5">
    <source>
        <dbReference type="Proteomes" id="UP000018849"/>
    </source>
</evidence>
<feature type="domain" description="FAD dependent oxidoreductase" evidence="3">
    <location>
        <begin position="68"/>
        <end position="132"/>
    </location>
</feature>
<feature type="region of interest" description="Disordered" evidence="2">
    <location>
        <begin position="1"/>
        <end position="28"/>
    </location>
</feature>
<dbReference type="Proteomes" id="UP000018849">
    <property type="component" value="Unassembled WGS sequence"/>
</dbReference>
<sequence length="132" mass="14277">PPVRLRGAGGRGHELADDEKGRYSLADPDLPAASDGHSAFQALSRPVGELVRPALLRAADQPWRGGLAHAIEMFPFLANAKLMRQWAGITDMTPDYSPIMGLSPVKNYYLDAGWGTWGFKATPICGKTMAEL</sequence>
<proteinExistence type="predicted"/>
<evidence type="ECO:0000256" key="2">
    <source>
        <dbReference type="SAM" id="MobiDB-lite"/>
    </source>
</evidence>
<organism evidence="4 5">
    <name type="scientific">Pseudomonas syringae pv. actinidiae ICMP 19096</name>
    <dbReference type="NCBI Taxonomy" id="1194405"/>
    <lineage>
        <taxon>Bacteria</taxon>
        <taxon>Pseudomonadati</taxon>
        <taxon>Pseudomonadota</taxon>
        <taxon>Gammaproteobacteria</taxon>
        <taxon>Pseudomonadales</taxon>
        <taxon>Pseudomonadaceae</taxon>
        <taxon>Pseudomonas</taxon>
        <taxon>Pseudomonas syringae</taxon>
    </lineage>
</organism>
<dbReference type="EMBL" id="AOKF01001731">
    <property type="protein sequence ID" value="EPN57787.1"/>
    <property type="molecule type" value="Genomic_DNA"/>
</dbReference>
<evidence type="ECO:0000259" key="3">
    <source>
        <dbReference type="Pfam" id="PF01266"/>
    </source>
</evidence>
<dbReference type="Gene3D" id="3.50.50.60">
    <property type="entry name" value="FAD/NAD(P)-binding domain"/>
    <property type="match status" value="1"/>
</dbReference>
<dbReference type="Pfam" id="PF01266">
    <property type="entry name" value="DAO"/>
    <property type="match status" value="1"/>
</dbReference>